<comment type="caution">
    <text evidence="1">The sequence shown here is derived from an EMBL/GenBank/DDBJ whole genome shotgun (WGS) entry which is preliminary data.</text>
</comment>
<reference evidence="1 2" key="1">
    <citation type="submission" date="2017-10" db="EMBL/GenBank/DDBJ databases">
        <title>Novel microbial diversity and functional potential in the marine mammal oral microbiome.</title>
        <authorList>
            <person name="Dudek N.K."/>
            <person name="Sun C.L."/>
            <person name="Burstein D."/>
            <person name="Kantor R.S."/>
            <person name="Aliaga Goltsman D.S."/>
            <person name="Bik E.M."/>
            <person name="Thomas B.C."/>
            <person name="Banfield J.F."/>
            <person name="Relman D.A."/>
        </authorList>
    </citation>
    <scope>NUCLEOTIDE SEQUENCE [LARGE SCALE GENOMIC DNA]</scope>
    <source>
        <strain evidence="1">DOLZORAL124_49_17</strain>
    </source>
</reference>
<evidence type="ECO:0000313" key="2">
    <source>
        <dbReference type="Proteomes" id="UP000229740"/>
    </source>
</evidence>
<proteinExistence type="predicted"/>
<sequence length="71" mass="8378">MKKLFPREDIENVYEDFFEILRNYLTVMRNSLITVYCITSVNVLSFFQDALDITPANSVERKCDTRFFNAA</sequence>
<evidence type="ECO:0000313" key="1">
    <source>
        <dbReference type="EMBL" id="PID56782.1"/>
    </source>
</evidence>
<dbReference type="EMBL" id="PDPS01000031">
    <property type="protein sequence ID" value="PID56782.1"/>
    <property type="molecule type" value="Genomic_DNA"/>
</dbReference>
<organism evidence="1 2">
    <name type="scientific">candidate division KSB3 bacterium</name>
    <dbReference type="NCBI Taxonomy" id="2044937"/>
    <lineage>
        <taxon>Bacteria</taxon>
        <taxon>candidate division KSB3</taxon>
    </lineage>
</organism>
<gene>
    <name evidence="1" type="ORF">CSB45_10095</name>
</gene>
<name>A0A2G6E4G3_9BACT</name>
<accession>A0A2G6E4G3</accession>
<protein>
    <submittedName>
        <fullName evidence="1">Uncharacterized protein</fullName>
    </submittedName>
</protein>
<dbReference type="AlphaFoldDB" id="A0A2G6E4G3"/>
<dbReference type="Proteomes" id="UP000229740">
    <property type="component" value="Unassembled WGS sequence"/>
</dbReference>